<organism evidence="1">
    <name type="scientific">Arundo donax</name>
    <name type="common">Giant reed</name>
    <name type="synonym">Donax arundinaceus</name>
    <dbReference type="NCBI Taxonomy" id="35708"/>
    <lineage>
        <taxon>Eukaryota</taxon>
        <taxon>Viridiplantae</taxon>
        <taxon>Streptophyta</taxon>
        <taxon>Embryophyta</taxon>
        <taxon>Tracheophyta</taxon>
        <taxon>Spermatophyta</taxon>
        <taxon>Magnoliopsida</taxon>
        <taxon>Liliopsida</taxon>
        <taxon>Poales</taxon>
        <taxon>Poaceae</taxon>
        <taxon>PACMAD clade</taxon>
        <taxon>Arundinoideae</taxon>
        <taxon>Arundineae</taxon>
        <taxon>Arundo</taxon>
    </lineage>
</organism>
<reference evidence="1" key="1">
    <citation type="submission" date="2014-09" db="EMBL/GenBank/DDBJ databases">
        <authorList>
            <person name="Magalhaes I.L.F."/>
            <person name="Oliveira U."/>
            <person name="Santos F.R."/>
            <person name="Vidigal T.H.D.A."/>
            <person name="Brescovit A.D."/>
            <person name="Santos A.J."/>
        </authorList>
    </citation>
    <scope>NUCLEOTIDE SEQUENCE</scope>
    <source>
        <tissue evidence="1">Shoot tissue taken approximately 20 cm above the soil surface</tissue>
    </source>
</reference>
<name>A0A0A9T3T4_ARUDO</name>
<proteinExistence type="predicted"/>
<accession>A0A0A9T3T4</accession>
<evidence type="ECO:0000313" key="1">
    <source>
        <dbReference type="EMBL" id="JAD52166.1"/>
    </source>
</evidence>
<protein>
    <submittedName>
        <fullName evidence="1">Uncharacterized protein</fullName>
    </submittedName>
</protein>
<dbReference type="EMBL" id="GBRH01245729">
    <property type="protein sequence ID" value="JAD52166.1"/>
    <property type="molecule type" value="Transcribed_RNA"/>
</dbReference>
<dbReference type="AlphaFoldDB" id="A0A0A9T3T4"/>
<sequence>MITLVSCCTRATSCSFVCSTCASCTHCALRLEMHGLQGFPYFLGIFLLHHEQRCHLGDCLKEGLLPSCP</sequence>
<reference evidence="1" key="2">
    <citation type="journal article" date="2015" name="Data Brief">
        <title>Shoot transcriptome of the giant reed, Arundo donax.</title>
        <authorList>
            <person name="Barrero R.A."/>
            <person name="Guerrero F.D."/>
            <person name="Moolhuijzen P."/>
            <person name="Goolsby J.A."/>
            <person name="Tidwell J."/>
            <person name="Bellgard S.E."/>
            <person name="Bellgard M.I."/>
        </authorList>
    </citation>
    <scope>NUCLEOTIDE SEQUENCE</scope>
    <source>
        <tissue evidence="1">Shoot tissue taken approximately 20 cm above the soil surface</tissue>
    </source>
</reference>